<evidence type="ECO:0000313" key="2">
    <source>
        <dbReference type="EMBL" id="QSZ66692.1"/>
    </source>
</evidence>
<reference evidence="2" key="1">
    <citation type="journal article" date="2001" name="Int. J. Syst. Evol. Microbiol.">
        <title>Methanofollis aquaemaris sp. nov., a methanogen isolated from an aquaculture fish pond.</title>
        <authorList>
            <person name="Lai M.C."/>
            <person name="Chen S.C."/>
        </authorList>
    </citation>
    <scope>NUCLEOTIDE SEQUENCE</scope>
    <source>
        <strain evidence="2">N2F9704</strain>
    </source>
</reference>
<evidence type="ECO:0000313" key="3">
    <source>
        <dbReference type="Proteomes" id="UP001042704"/>
    </source>
</evidence>
<sequence length="395" mass="44849">MKRRSRDQNQRGTMSNHAGVPDSTTAIRETHNTYWLCGKPRNDLLSAPDALLLYLSSVLRNEEIPPPECSLEAWRLLLRSLYPHWVTPILYGYLRSWDRAHLPPAEVMEIIRREYLIGKVRSVQMDQQLGEILTAAEDHGIRMLILKGPALARSIYSDPAMRGGCDLDLLVCPDQVEETEDLLVALGYRCNNRTFAVSKNFYHEEMFLPDKNDSGCLAVEIHWRCAPSAGFVTAVPPEELFSRAVTISTDKLTFETMAPVDALLHTALHMVFGHTRNIRLTWIHDIALLAGQLRIPEDWAAVRDASATWGARNAVEVGLTMAEVWTGLTLPQGFDDFDLWPSPSEREATIWPDLLRRDESIPSSLKLSLSALPDRREKIHMLRYLAGRTLKNLFW</sequence>
<dbReference type="Proteomes" id="UP001042704">
    <property type="component" value="Chromosome"/>
</dbReference>
<feature type="compositionally biased region" description="Polar residues" evidence="1">
    <location>
        <begin position="10"/>
        <end position="23"/>
    </location>
</feature>
<evidence type="ECO:0000256" key="1">
    <source>
        <dbReference type="SAM" id="MobiDB-lite"/>
    </source>
</evidence>
<protein>
    <recommendedName>
        <fullName evidence="4">Nucleotidyltransferase family protein</fullName>
    </recommendedName>
</protein>
<reference evidence="2" key="2">
    <citation type="submission" date="2019-02" db="EMBL/GenBank/DDBJ databases">
        <authorList>
            <person name="Chen S.-C."/>
            <person name="Chien H.-H."/>
            <person name="Lai M.-C."/>
        </authorList>
    </citation>
    <scope>NUCLEOTIDE SEQUENCE</scope>
    <source>
        <strain evidence="2">N2F9704</strain>
    </source>
</reference>
<organism evidence="2 3">
    <name type="scientific">Methanofollis aquaemaris</name>
    <dbReference type="NCBI Taxonomy" id="126734"/>
    <lineage>
        <taxon>Archaea</taxon>
        <taxon>Methanobacteriati</taxon>
        <taxon>Methanobacteriota</taxon>
        <taxon>Stenosarchaea group</taxon>
        <taxon>Methanomicrobia</taxon>
        <taxon>Methanomicrobiales</taxon>
        <taxon>Methanomicrobiaceae</taxon>
        <taxon>Methanofollis</taxon>
    </lineage>
</organism>
<gene>
    <name evidence="2" type="ORF">RJ40_03870</name>
</gene>
<dbReference type="EMBL" id="CP036172">
    <property type="protein sequence ID" value="QSZ66692.1"/>
    <property type="molecule type" value="Genomic_DNA"/>
</dbReference>
<name>A0A8A3S3Q5_9EURY</name>
<accession>A0A8A3S3Q5</accession>
<proteinExistence type="predicted"/>
<evidence type="ECO:0008006" key="4">
    <source>
        <dbReference type="Google" id="ProtNLM"/>
    </source>
</evidence>
<keyword evidence="3" id="KW-1185">Reference proteome</keyword>
<feature type="region of interest" description="Disordered" evidence="1">
    <location>
        <begin position="1"/>
        <end position="23"/>
    </location>
</feature>
<dbReference type="Pfam" id="PF14907">
    <property type="entry name" value="NTP_transf_5"/>
    <property type="match status" value="1"/>
</dbReference>
<dbReference type="AlphaFoldDB" id="A0A8A3S3Q5"/>
<dbReference type="KEGG" id="maqe:RJ40_03870"/>
<dbReference type="InterPro" id="IPR039498">
    <property type="entry name" value="NTP_transf_5"/>
</dbReference>